<dbReference type="PANTHER" id="PTHR43229:SF2">
    <property type="entry name" value="NODULATION PROTEIN J"/>
    <property type="match status" value="1"/>
</dbReference>
<reference evidence="7 8" key="1">
    <citation type="journal article" date="2019" name="Nat. Microbiol.">
        <title>Wide diversity of methane and short-chain alkane metabolisms in uncultured archaea.</title>
        <authorList>
            <person name="Borrel G."/>
            <person name="Adam P.S."/>
            <person name="McKay L.J."/>
            <person name="Chen L.X."/>
            <person name="Sierra-Garcia I.N."/>
            <person name="Sieber C.M."/>
            <person name="Letourneur Q."/>
            <person name="Ghozlane A."/>
            <person name="Andersen G.L."/>
            <person name="Li W.J."/>
            <person name="Hallam S.J."/>
            <person name="Muyzer G."/>
            <person name="de Oliveira V.M."/>
            <person name="Inskeep W.P."/>
            <person name="Banfield J.F."/>
            <person name="Gribaldo S."/>
        </authorList>
    </citation>
    <scope>NUCLEOTIDE SEQUENCE [LARGE SCALE GENOMIC DNA]</scope>
    <source>
        <strain evidence="7">NM1a</strain>
    </source>
</reference>
<dbReference type="GO" id="GO:0043190">
    <property type="term" value="C:ATP-binding cassette (ABC) transporter complex"/>
    <property type="evidence" value="ECO:0007669"/>
    <property type="project" value="InterPro"/>
</dbReference>
<evidence type="ECO:0000256" key="2">
    <source>
        <dbReference type="ARBA" id="ARBA00022692"/>
    </source>
</evidence>
<dbReference type="Proteomes" id="UP000317158">
    <property type="component" value="Unassembled WGS sequence"/>
</dbReference>
<dbReference type="Pfam" id="PF01061">
    <property type="entry name" value="ABC2_membrane"/>
    <property type="match status" value="1"/>
</dbReference>
<protein>
    <submittedName>
        <fullName evidence="7">Multidrug ABC transporter permease</fullName>
    </submittedName>
</protein>
<feature type="transmembrane region" description="Helical" evidence="5">
    <location>
        <begin position="191"/>
        <end position="212"/>
    </location>
</feature>
<feature type="domain" description="ABC transmembrane type-2" evidence="6">
    <location>
        <begin position="33"/>
        <end position="275"/>
    </location>
</feature>
<dbReference type="AlphaFoldDB" id="A0A520KSF3"/>
<sequence length="278" mass="30807">MSEKIEFKRKFTEIQPIYSMWLREVIRFFNMKPRVISTIVQPVLFLALLALPMSKLFHGAPPEMEQTMFGGLNFFSFLVPGIVGIGLLFGGTMSGVTVLWDKDFGFLKEVMVAPVRRTSLMLGRTFGGLTVGMLQALITIGVASVFGIWYGFKISSLSGFLLAIVFCVLTFFIFSCFGIILGGLFEGTEGFMAFVNLIQMPLFFLSGAMIPISQLKGVPVLYQIQFINPLTYGVDGLRSALTGSTPFFPIWIDIIVLITVAVVFLLLGAYTFSKMEVD</sequence>
<feature type="transmembrane region" description="Helical" evidence="5">
    <location>
        <begin position="158"/>
        <end position="184"/>
    </location>
</feature>
<evidence type="ECO:0000256" key="4">
    <source>
        <dbReference type="ARBA" id="ARBA00023136"/>
    </source>
</evidence>
<proteinExistence type="predicted"/>
<accession>A0A520KSF3</accession>
<dbReference type="EMBL" id="RXIF01000004">
    <property type="protein sequence ID" value="RZN64853.1"/>
    <property type="molecule type" value="Genomic_DNA"/>
</dbReference>
<comment type="subcellular location">
    <subcellularLocation>
        <location evidence="1">Membrane</location>
        <topology evidence="1">Multi-pass membrane protein</topology>
    </subcellularLocation>
</comment>
<feature type="transmembrane region" description="Helical" evidence="5">
    <location>
        <begin position="74"/>
        <end position="100"/>
    </location>
</feature>
<dbReference type="InterPro" id="IPR000412">
    <property type="entry name" value="ABC_2_transport"/>
</dbReference>
<dbReference type="PIRSF" id="PIRSF006648">
    <property type="entry name" value="DrrB"/>
    <property type="match status" value="1"/>
</dbReference>
<evidence type="ECO:0000313" key="8">
    <source>
        <dbReference type="Proteomes" id="UP000317158"/>
    </source>
</evidence>
<keyword evidence="3 5" id="KW-1133">Transmembrane helix</keyword>
<feature type="transmembrane region" description="Helical" evidence="5">
    <location>
        <begin position="248"/>
        <end position="272"/>
    </location>
</feature>
<dbReference type="PROSITE" id="PS51012">
    <property type="entry name" value="ABC_TM2"/>
    <property type="match status" value="1"/>
</dbReference>
<dbReference type="InterPro" id="IPR051784">
    <property type="entry name" value="Nod_factor_ABC_transporter"/>
</dbReference>
<dbReference type="GO" id="GO:0140359">
    <property type="term" value="F:ABC-type transporter activity"/>
    <property type="evidence" value="ECO:0007669"/>
    <property type="project" value="InterPro"/>
</dbReference>
<evidence type="ECO:0000256" key="1">
    <source>
        <dbReference type="ARBA" id="ARBA00004141"/>
    </source>
</evidence>
<dbReference type="InterPro" id="IPR013525">
    <property type="entry name" value="ABC2_TM"/>
</dbReference>
<name>A0A520KSF3_METT2</name>
<organism evidence="7 8">
    <name type="scientific">Methanoliparum thermophilum</name>
    <dbReference type="NCBI Taxonomy" id="2491083"/>
    <lineage>
        <taxon>Archaea</taxon>
        <taxon>Methanobacteriati</taxon>
        <taxon>Methanobacteriota</taxon>
        <taxon>Candidatus Methanoliparia</taxon>
        <taxon>Candidatus Methanoliparales</taxon>
        <taxon>Candidatus Methanoliparaceae</taxon>
        <taxon>Candidatus Methanoliparum</taxon>
    </lineage>
</organism>
<evidence type="ECO:0000256" key="5">
    <source>
        <dbReference type="SAM" id="Phobius"/>
    </source>
</evidence>
<evidence type="ECO:0000313" key="7">
    <source>
        <dbReference type="EMBL" id="RZN64853.1"/>
    </source>
</evidence>
<evidence type="ECO:0000259" key="6">
    <source>
        <dbReference type="PROSITE" id="PS51012"/>
    </source>
</evidence>
<comment type="caution">
    <text evidence="7">The sequence shown here is derived from an EMBL/GenBank/DDBJ whole genome shotgun (WGS) entry which is preliminary data.</text>
</comment>
<feature type="transmembrane region" description="Helical" evidence="5">
    <location>
        <begin position="121"/>
        <end position="152"/>
    </location>
</feature>
<keyword evidence="2 5" id="KW-0812">Transmembrane</keyword>
<evidence type="ECO:0000256" key="3">
    <source>
        <dbReference type="ARBA" id="ARBA00022989"/>
    </source>
</evidence>
<gene>
    <name evidence="7" type="ORF">EF806_02050</name>
</gene>
<feature type="transmembrane region" description="Helical" evidence="5">
    <location>
        <begin position="35"/>
        <end position="54"/>
    </location>
</feature>
<dbReference type="PANTHER" id="PTHR43229">
    <property type="entry name" value="NODULATION PROTEIN J"/>
    <property type="match status" value="1"/>
</dbReference>
<keyword evidence="4 5" id="KW-0472">Membrane</keyword>
<dbReference type="InterPro" id="IPR047817">
    <property type="entry name" value="ABC2_TM_bact-type"/>
</dbReference>